<keyword evidence="2" id="KW-0472">Membrane</keyword>
<organism evidence="3 4">
    <name type="scientific">Candidatus Fimimonas merdipullorum</name>
    <dbReference type="NCBI Taxonomy" id="2840822"/>
    <lineage>
        <taxon>Bacteria</taxon>
        <taxon>Pseudomonadati</taxon>
        <taxon>Myxococcota</taxon>
        <taxon>Myxococcia</taxon>
        <taxon>Myxococcales</taxon>
        <taxon>Cystobacterineae</taxon>
        <taxon>Myxococcaceae</taxon>
        <taxon>Myxococcaceae incertae sedis</taxon>
        <taxon>Candidatus Fimimonas</taxon>
    </lineage>
</organism>
<dbReference type="Proteomes" id="UP000886852">
    <property type="component" value="Unassembled WGS sequence"/>
</dbReference>
<keyword evidence="1" id="KW-0175">Coiled coil</keyword>
<dbReference type="PANTHER" id="PTHR41259">
    <property type="entry name" value="DOUBLE-STRAND BREAK REPAIR RAD50 ATPASE, PUTATIVE-RELATED"/>
    <property type="match status" value="1"/>
</dbReference>
<reference evidence="3" key="2">
    <citation type="journal article" date="2021" name="PeerJ">
        <title>Extensive microbial diversity within the chicken gut microbiome revealed by metagenomics and culture.</title>
        <authorList>
            <person name="Gilroy R."/>
            <person name="Ravi A."/>
            <person name="Getino M."/>
            <person name="Pursley I."/>
            <person name="Horton D.L."/>
            <person name="Alikhan N.F."/>
            <person name="Baker D."/>
            <person name="Gharbi K."/>
            <person name="Hall N."/>
            <person name="Watson M."/>
            <person name="Adriaenssens E.M."/>
            <person name="Foster-Nyarko E."/>
            <person name="Jarju S."/>
            <person name="Secka A."/>
            <person name="Antonio M."/>
            <person name="Oren A."/>
            <person name="Chaudhuri R.R."/>
            <person name="La Ragione R."/>
            <person name="Hildebrand F."/>
            <person name="Pallen M.J."/>
        </authorList>
    </citation>
    <scope>NUCLEOTIDE SEQUENCE</scope>
    <source>
        <strain evidence="3">ChiHjej12B11-7776</strain>
    </source>
</reference>
<dbReference type="InterPro" id="IPR027417">
    <property type="entry name" value="P-loop_NTPase"/>
</dbReference>
<reference evidence="3" key="1">
    <citation type="submission" date="2020-10" db="EMBL/GenBank/DDBJ databases">
        <authorList>
            <person name="Gilroy R."/>
        </authorList>
    </citation>
    <scope>NUCLEOTIDE SEQUENCE</scope>
    <source>
        <strain evidence="3">ChiHjej12B11-7776</strain>
    </source>
</reference>
<protein>
    <submittedName>
        <fullName evidence="3">AAA family ATPase</fullName>
    </submittedName>
</protein>
<keyword evidence="2" id="KW-1133">Transmembrane helix</keyword>
<feature type="transmembrane region" description="Helical" evidence="2">
    <location>
        <begin position="305"/>
        <end position="334"/>
    </location>
</feature>
<feature type="coiled-coil region" evidence="1">
    <location>
        <begin position="190"/>
        <end position="240"/>
    </location>
</feature>
<dbReference type="GO" id="GO:0016887">
    <property type="term" value="F:ATP hydrolysis activity"/>
    <property type="evidence" value="ECO:0007669"/>
    <property type="project" value="InterPro"/>
</dbReference>
<dbReference type="SUPFAM" id="SSF52540">
    <property type="entry name" value="P-loop containing nucleoside triphosphate hydrolases"/>
    <property type="match status" value="2"/>
</dbReference>
<feature type="coiled-coil region" evidence="1">
    <location>
        <begin position="418"/>
        <end position="485"/>
    </location>
</feature>
<dbReference type="EMBL" id="DVOC01000093">
    <property type="protein sequence ID" value="HIU91402.1"/>
    <property type="molecule type" value="Genomic_DNA"/>
</dbReference>
<comment type="caution">
    <text evidence="3">The sequence shown here is derived from an EMBL/GenBank/DDBJ whole genome shotgun (WGS) entry which is preliminary data.</text>
</comment>
<gene>
    <name evidence="3" type="ORF">IAC72_05285</name>
</gene>
<dbReference type="Gene3D" id="3.40.50.300">
    <property type="entry name" value="P-loop containing nucleotide triphosphate hydrolases"/>
    <property type="match status" value="2"/>
</dbReference>
<proteinExistence type="predicted"/>
<accession>A0A9D1MY94</accession>
<evidence type="ECO:0000313" key="3">
    <source>
        <dbReference type="EMBL" id="HIU91402.1"/>
    </source>
</evidence>
<name>A0A9D1MY94_9BACT</name>
<dbReference type="PANTHER" id="PTHR41259:SF1">
    <property type="entry name" value="DOUBLE-STRAND BREAK REPAIR RAD50 ATPASE, PUTATIVE-RELATED"/>
    <property type="match status" value="1"/>
</dbReference>
<evidence type="ECO:0000313" key="4">
    <source>
        <dbReference type="Proteomes" id="UP000886852"/>
    </source>
</evidence>
<evidence type="ECO:0000256" key="2">
    <source>
        <dbReference type="SAM" id="Phobius"/>
    </source>
</evidence>
<dbReference type="AlphaFoldDB" id="A0A9D1MY94"/>
<sequence length="607" mass="67793">MKIISMHVNAFGKIRNADVRLNGGLNVLRQSNGYGKTTLANFIRAMLYGLKRGGKGEYSLSRWIPWNTSDNVGGTMTVEEQGKVYVIERVYGRTSREDVLRFYLKDTASPVQTDLSPGEYLLGLTAESYDRSAYFPQQAVEMSSNDNFGARLAGVVQNTENFNSVMDKLRAYKKELRYERGNGGEIYHLQQRQRELYAEAQNRRAAEEKRIQAEKRLEQIAEEKRALEGQERQNAAEREALQVKAASLRPTQEQTESQLQLRQLAEKISRHGNFAQDKAECDRLAEEIAATPDTAQPQRRVNVPLLVVAIILAAAGAALCFLSPWTLLGVAAGLACLPFCFKKSGVVTLQAGEKEHLVTQFFTIASKHVQLDDCDFASAEKRLQAAYAEYLSDRKLAEALGRLVVPQGDVAEAERQLAENAEKGKMLAEKLRELAREEGYLRSAASDVLPVAEVYDSLKNVSEQLAQAERRYEIAQTVADLLTKAQDNLSTSYLPVLRERCTQLLCGVLEKDYKVVADRNFGISLTAEGVTRPIEEFSRGTQELVMLCFRIALSELLFQGKTPLLILDDALVNLDEKNFDGATKIISRMGNTQVLYLTCHDRKGSLA</sequence>
<evidence type="ECO:0000256" key="1">
    <source>
        <dbReference type="SAM" id="Coils"/>
    </source>
</evidence>
<dbReference type="GO" id="GO:0006302">
    <property type="term" value="P:double-strand break repair"/>
    <property type="evidence" value="ECO:0007669"/>
    <property type="project" value="InterPro"/>
</dbReference>
<keyword evidence="2" id="KW-0812">Transmembrane</keyword>